<evidence type="ECO:0000313" key="1">
    <source>
        <dbReference type="EMBL" id="KAF3425177.1"/>
    </source>
</evidence>
<dbReference type="EMBL" id="WNWW01000412">
    <property type="protein sequence ID" value="KAF3425177.1"/>
    <property type="molecule type" value="Genomic_DNA"/>
</dbReference>
<comment type="caution">
    <text evidence="1">The sequence shown here is derived from an EMBL/GenBank/DDBJ whole genome shotgun (WGS) entry which is preliminary data.</text>
</comment>
<organism evidence="1 2">
    <name type="scientific">Frieseomelitta varia</name>
    <dbReference type="NCBI Taxonomy" id="561572"/>
    <lineage>
        <taxon>Eukaryota</taxon>
        <taxon>Metazoa</taxon>
        <taxon>Ecdysozoa</taxon>
        <taxon>Arthropoda</taxon>
        <taxon>Hexapoda</taxon>
        <taxon>Insecta</taxon>
        <taxon>Pterygota</taxon>
        <taxon>Neoptera</taxon>
        <taxon>Endopterygota</taxon>
        <taxon>Hymenoptera</taxon>
        <taxon>Apocrita</taxon>
        <taxon>Aculeata</taxon>
        <taxon>Apoidea</taxon>
        <taxon>Anthophila</taxon>
        <taxon>Apidae</taxon>
        <taxon>Frieseomelitta</taxon>
    </lineage>
</organism>
<proteinExistence type="predicted"/>
<dbReference type="Pfam" id="PF04503">
    <property type="entry name" value="SSDP"/>
    <property type="match status" value="1"/>
</dbReference>
<dbReference type="AlphaFoldDB" id="A0A833RZW9"/>
<name>A0A833RZW9_9HYME</name>
<sequence length="63" mass="6535">MFVDNLSVSLGFVNSGYGVNGIAHNAGPAPSPIGQMPPNDGMPGGPMPPAFFPITFINNLLMF</sequence>
<gene>
    <name evidence="1" type="ORF">E2986_12296</name>
</gene>
<reference evidence="1" key="1">
    <citation type="submission" date="2019-11" db="EMBL/GenBank/DDBJ databases">
        <title>The nuclear and mitochondrial genomes of Frieseomelitta varia - a highly eusocial stingless bee (Meliponini) with a permanently sterile worker caste.</title>
        <authorList>
            <person name="Freitas F.C.P."/>
            <person name="Lourenco A.P."/>
            <person name="Nunes F.M.F."/>
            <person name="Paschoal A.R."/>
            <person name="Abreu F.C.P."/>
            <person name="Barbin F.O."/>
            <person name="Bataglia L."/>
            <person name="Cardoso-Junior C.A.M."/>
            <person name="Cervoni M.S."/>
            <person name="Silva S.R."/>
            <person name="Dalarmi F."/>
            <person name="Del Lama M.A."/>
            <person name="Depintor T.S."/>
            <person name="Ferreira K.M."/>
            <person name="Goria P.S."/>
            <person name="Jaskot M.C."/>
            <person name="Lago D.C."/>
            <person name="Luna-Lucena D."/>
            <person name="Moda L.M."/>
            <person name="Nascimento L."/>
            <person name="Pedrino M."/>
            <person name="Rabico F.O."/>
            <person name="Sanches F.C."/>
            <person name="Santos D.E."/>
            <person name="Santos C.G."/>
            <person name="Vieira J."/>
            <person name="Lopes T.F."/>
            <person name="Barchuk A.R."/>
            <person name="Hartfelder K."/>
            <person name="Simoes Z.L.P."/>
            <person name="Bitondi M.M.G."/>
            <person name="Pinheiro D.G."/>
        </authorList>
    </citation>
    <scope>NUCLEOTIDE SEQUENCE</scope>
    <source>
        <strain evidence="1">USP_RPSP 00005682</strain>
        <tissue evidence="1">Whole individual</tissue>
    </source>
</reference>
<evidence type="ECO:0000313" key="2">
    <source>
        <dbReference type="Proteomes" id="UP000655588"/>
    </source>
</evidence>
<accession>A0A833RZW9</accession>
<dbReference type="Proteomes" id="UP000655588">
    <property type="component" value="Unassembled WGS sequence"/>
</dbReference>
<protein>
    <submittedName>
        <fullName evidence="1">Uncharacterized protein</fullName>
    </submittedName>
</protein>
<keyword evidence="2" id="KW-1185">Reference proteome</keyword>